<evidence type="ECO:0000313" key="2">
    <source>
        <dbReference type="EMBL" id="SFR92247.1"/>
    </source>
</evidence>
<evidence type="ECO:0000256" key="1">
    <source>
        <dbReference type="SAM" id="MobiDB-lite"/>
    </source>
</evidence>
<dbReference type="AlphaFoldDB" id="A0A1I6KM04"/>
<protein>
    <submittedName>
        <fullName evidence="2">Uncharacterized protein</fullName>
    </submittedName>
</protein>
<evidence type="ECO:0000313" key="3">
    <source>
        <dbReference type="Proteomes" id="UP000214760"/>
    </source>
</evidence>
<reference evidence="2 3" key="1">
    <citation type="submission" date="2016-10" db="EMBL/GenBank/DDBJ databases">
        <authorList>
            <person name="de Groot N.N."/>
        </authorList>
    </citation>
    <scope>NUCLEOTIDE SEQUENCE [LARGE SCALE GENOMIC DNA]</scope>
    <source>
        <strain evidence="2 3">F</strain>
    </source>
</reference>
<proteinExistence type="predicted"/>
<gene>
    <name evidence="2" type="ORF">SAMN02910262_02657</name>
</gene>
<feature type="compositionally biased region" description="Polar residues" evidence="1">
    <location>
        <begin position="471"/>
        <end position="490"/>
    </location>
</feature>
<accession>A0A1I6KM04</accession>
<organism evidence="2 3">
    <name type="scientific">[Clostridium] aminophilum</name>
    <dbReference type="NCBI Taxonomy" id="1526"/>
    <lineage>
        <taxon>Bacteria</taxon>
        <taxon>Bacillati</taxon>
        <taxon>Bacillota</taxon>
        <taxon>Clostridia</taxon>
        <taxon>Lachnospirales</taxon>
        <taxon>Lachnospiraceae</taxon>
    </lineage>
</organism>
<dbReference type="Proteomes" id="UP000214760">
    <property type="component" value="Unassembled WGS sequence"/>
</dbReference>
<name>A0A1I6KM04_9FIRM</name>
<dbReference type="RefSeq" id="WP_038288820.1">
    <property type="nucleotide sequence ID" value="NZ_FOZC01000025.1"/>
</dbReference>
<sequence length="650" mass="71826">MYAVSDAFLRAVKAKTRTYYWSGEIRTAGGNVYAFGPQDIVRGSGHISAQCCGSTELELGTVYAAEFGISLFSSIDRYTLKDASVSLFYHLHLEHGSVETVPMGIFTVQEANRTAKILELKGYDDMLRFEKSFNGFSTIGKPYDFLALCCKACKVEMAQTEEEIDAMPNGMELFSIYPENDIETCRDVLFYVGQILAGFFVINREGKLEIRRYGTDPVERYEAKHRFSSSFSDFVTEYSAVSSTNKRTEIAEYYALENDRALTMNLGINPLLQFGLKENRERILRVILAEVAKIRYVPFDSDTIGNPALDLGDVLTFSGGAAEGEPLAALTSIEWKIGGKASFRCVGKNPLLAQAKSRSDKNISGLLSQIEQGKLGIHTFTNATERTIGRELSQAISIQFAASEANHVQFFGQIMMDITADPVERNAVGMVKLPLKNTEGVEEDNREIDARSDEQSDSVTDGWNGSGLSGQNGTSISVRNDGNSESQQNEGSDKEVQLVSVPIRWQEDGQAVVTVAYEWNDRMLEMPVPKEMWHSGRHILNLYYPIENVLANHSNTFNVYLKITGGTGRIAIGDIVAAISGQSMAAKEAWDGKIFLEESVRPFGFWSGLSTKGFRETVAVVESNGERNRWSERIAPMAIGALGAWIETGG</sequence>
<dbReference type="EMBL" id="FOZC01000025">
    <property type="protein sequence ID" value="SFR92247.1"/>
    <property type="molecule type" value="Genomic_DNA"/>
</dbReference>
<feature type="region of interest" description="Disordered" evidence="1">
    <location>
        <begin position="439"/>
        <end position="495"/>
    </location>
</feature>